<keyword evidence="3" id="KW-0548">Nucleotidyltransferase</keyword>
<dbReference type="EMBL" id="BKCJ010011052">
    <property type="protein sequence ID" value="GEU94342.1"/>
    <property type="molecule type" value="Genomic_DNA"/>
</dbReference>
<feature type="domain" description="Reverse transcriptase Ty1/copia-type" evidence="2">
    <location>
        <begin position="295"/>
        <end position="340"/>
    </location>
</feature>
<comment type="caution">
    <text evidence="3">The sequence shown here is derived from an EMBL/GenBank/DDBJ whole genome shotgun (WGS) entry which is preliminary data.</text>
</comment>
<evidence type="ECO:0000256" key="1">
    <source>
        <dbReference type="SAM" id="MobiDB-lite"/>
    </source>
</evidence>
<gene>
    <name evidence="3" type="ORF">Tci_066320</name>
</gene>
<sequence length="340" mass="37721">MEEKIVVTPAVPNYKMLKEPTKFAPPKQTVQGSLSQDVYLGHAFSDNDRDELTDHSKLMKLMQFLMGLDDIYQPIRSSHLTKDIPPALKDAFVIVYRYINNGNGNKGNYNSLLCKNCGLKGHTIERCFEIIGYPPGFKRNPNLKPTINFNNNMNNKADTRGNFMSNNEIKTSTGTLSFTNASVLKFMSLLNNESGSSAHANIAETIAKAPSSCPNDDEEGPSGKDGNVHQPMSDYNNIGYDDQHIATPIVEENLSKGNVGTHLESIEPSSFEEASKDINWINAMNEEMQALYENDTSVLSDLSDGKKPIGSKWVFRVKSKSNGVIERYKARLVAKGFGQI</sequence>
<reference evidence="3" key="1">
    <citation type="journal article" date="2019" name="Sci. Rep.">
        <title>Draft genome of Tanacetum cinerariifolium, the natural source of mosquito coil.</title>
        <authorList>
            <person name="Yamashiro T."/>
            <person name="Shiraishi A."/>
            <person name="Satake H."/>
            <person name="Nakayama K."/>
        </authorList>
    </citation>
    <scope>NUCLEOTIDE SEQUENCE</scope>
</reference>
<evidence type="ECO:0000313" key="3">
    <source>
        <dbReference type="EMBL" id="GEU94342.1"/>
    </source>
</evidence>
<accession>A0A6L2PBZ2</accession>
<dbReference type="GO" id="GO:0003964">
    <property type="term" value="F:RNA-directed DNA polymerase activity"/>
    <property type="evidence" value="ECO:0007669"/>
    <property type="project" value="UniProtKB-KW"/>
</dbReference>
<evidence type="ECO:0000259" key="2">
    <source>
        <dbReference type="Pfam" id="PF07727"/>
    </source>
</evidence>
<name>A0A6L2PBZ2_TANCI</name>
<proteinExistence type="predicted"/>
<dbReference type="Pfam" id="PF07727">
    <property type="entry name" value="RVT_2"/>
    <property type="match status" value="1"/>
</dbReference>
<dbReference type="AlphaFoldDB" id="A0A6L2PBZ2"/>
<organism evidence="3">
    <name type="scientific">Tanacetum cinerariifolium</name>
    <name type="common">Dalmatian daisy</name>
    <name type="synonym">Chrysanthemum cinerariifolium</name>
    <dbReference type="NCBI Taxonomy" id="118510"/>
    <lineage>
        <taxon>Eukaryota</taxon>
        <taxon>Viridiplantae</taxon>
        <taxon>Streptophyta</taxon>
        <taxon>Embryophyta</taxon>
        <taxon>Tracheophyta</taxon>
        <taxon>Spermatophyta</taxon>
        <taxon>Magnoliopsida</taxon>
        <taxon>eudicotyledons</taxon>
        <taxon>Gunneridae</taxon>
        <taxon>Pentapetalae</taxon>
        <taxon>asterids</taxon>
        <taxon>campanulids</taxon>
        <taxon>Asterales</taxon>
        <taxon>Asteraceae</taxon>
        <taxon>Asteroideae</taxon>
        <taxon>Anthemideae</taxon>
        <taxon>Anthemidinae</taxon>
        <taxon>Tanacetum</taxon>
    </lineage>
</organism>
<protein>
    <submittedName>
        <fullName evidence="3">Putative reverse transcriptase, RNA-dependent DNA polymerase, Gag-polypeptide of LTR copia-type</fullName>
    </submittedName>
</protein>
<feature type="region of interest" description="Disordered" evidence="1">
    <location>
        <begin position="209"/>
        <end position="231"/>
    </location>
</feature>
<dbReference type="PANTHER" id="PTHR34222:SF99">
    <property type="entry name" value="PROTEIN, PUTATIVE-RELATED"/>
    <property type="match status" value="1"/>
</dbReference>
<keyword evidence="3" id="KW-0695">RNA-directed DNA polymerase</keyword>
<dbReference type="InterPro" id="IPR013103">
    <property type="entry name" value="RVT_2"/>
</dbReference>
<dbReference type="PANTHER" id="PTHR34222">
    <property type="entry name" value="GAG_PRE-INTEGRS DOMAIN-CONTAINING PROTEIN"/>
    <property type="match status" value="1"/>
</dbReference>
<keyword evidence="3" id="KW-0808">Transferase</keyword>